<dbReference type="AlphaFoldDB" id="E6W222"/>
<feature type="transmembrane region" description="Helical" evidence="2">
    <location>
        <begin position="386"/>
        <end position="407"/>
    </location>
</feature>
<dbReference type="InterPro" id="IPR005625">
    <property type="entry name" value="PepSY-ass_TM"/>
</dbReference>
<evidence type="ECO:0000256" key="2">
    <source>
        <dbReference type="SAM" id="Phobius"/>
    </source>
</evidence>
<dbReference type="eggNOG" id="COG3182">
    <property type="taxonomic scope" value="Bacteria"/>
</dbReference>
<dbReference type="PANTHER" id="PTHR34219">
    <property type="entry name" value="IRON-REGULATED INNER MEMBRANE PROTEIN-RELATED"/>
    <property type="match status" value="1"/>
</dbReference>
<dbReference type="PANTHER" id="PTHR34219:SF3">
    <property type="entry name" value="BLL7967 PROTEIN"/>
    <property type="match status" value="1"/>
</dbReference>
<dbReference type="OrthoDB" id="9816402at2"/>
<dbReference type="eggNOG" id="COG0369">
    <property type="taxonomic scope" value="Bacteria"/>
</dbReference>
<dbReference type="KEGG" id="din:Selin_1921"/>
<feature type="transmembrane region" description="Helical" evidence="2">
    <location>
        <begin position="149"/>
        <end position="169"/>
    </location>
</feature>
<dbReference type="PROSITE" id="PS50902">
    <property type="entry name" value="FLAVODOXIN_LIKE"/>
    <property type="match status" value="1"/>
</dbReference>
<evidence type="ECO:0000256" key="1">
    <source>
        <dbReference type="SAM" id="MobiDB-lite"/>
    </source>
</evidence>
<feature type="compositionally biased region" description="Low complexity" evidence="1">
    <location>
        <begin position="246"/>
        <end position="258"/>
    </location>
</feature>
<dbReference type="InterPro" id="IPR001094">
    <property type="entry name" value="Flavdoxin-like"/>
</dbReference>
<dbReference type="Pfam" id="PF00258">
    <property type="entry name" value="Flavodoxin_1"/>
    <property type="match status" value="1"/>
</dbReference>
<dbReference type="Gene3D" id="3.40.50.360">
    <property type="match status" value="1"/>
</dbReference>
<dbReference type="InterPro" id="IPR008254">
    <property type="entry name" value="Flavodoxin/NO_synth"/>
</dbReference>
<evidence type="ECO:0000313" key="5">
    <source>
        <dbReference type="Proteomes" id="UP000002572"/>
    </source>
</evidence>
<gene>
    <name evidence="4" type="ordered locus">Selin_1921</name>
</gene>
<evidence type="ECO:0000259" key="3">
    <source>
        <dbReference type="PROSITE" id="PS50902"/>
    </source>
</evidence>
<keyword evidence="5" id="KW-1185">Reference proteome</keyword>
<feature type="transmembrane region" description="Helical" evidence="2">
    <location>
        <begin position="12"/>
        <end position="33"/>
    </location>
</feature>
<feature type="region of interest" description="Disordered" evidence="1">
    <location>
        <begin position="238"/>
        <end position="287"/>
    </location>
</feature>
<dbReference type="EMBL" id="CP002432">
    <property type="protein sequence ID" value="ADU66648.1"/>
    <property type="molecule type" value="Genomic_DNA"/>
</dbReference>
<reference evidence="4 5" key="1">
    <citation type="submission" date="2010-12" db="EMBL/GenBank/DDBJ databases">
        <title>Complete sequence of Desulfurispirillum indicum S5.</title>
        <authorList>
            <consortium name="US DOE Joint Genome Institute"/>
            <person name="Lucas S."/>
            <person name="Copeland A."/>
            <person name="Lapidus A."/>
            <person name="Cheng J.-F."/>
            <person name="Goodwin L."/>
            <person name="Pitluck S."/>
            <person name="Chertkov O."/>
            <person name="Held B."/>
            <person name="Detter J.C."/>
            <person name="Han C."/>
            <person name="Tapia R."/>
            <person name="Land M."/>
            <person name="Hauser L."/>
            <person name="Kyrpides N."/>
            <person name="Ivanova N."/>
            <person name="Mikhailova N."/>
            <person name="Haggblom M."/>
            <person name="Rauschenbach I."/>
            <person name="Bini E."/>
            <person name="Woyke T."/>
        </authorList>
    </citation>
    <scope>NUCLEOTIDE SEQUENCE [LARGE SCALE GENOMIC DNA]</scope>
    <source>
        <strain evidence="5">ATCC BAA-1389 / DSM 22839 / S5</strain>
    </source>
</reference>
<organism evidence="4 5">
    <name type="scientific">Desulfurispirillum indicum (strain ATCC BAA-1389 / DSM 22839 / S5)</name>
    <dbReference type="NCBI Taxonomy" id="653733"/>
    <lineage>
        <taxon>Bacteria</taxon>
        <taxon>Pseudomonadati</taxon>
        <taxon>Chrysiogenota</taxon>
        <taxon>Chrysiogenia</taxon>
        <taxon>Chrysiogenales</taxon>
        <taxon>Chrysiogenaceae</taxon>
        <taxon>Desulfurispirillum</taxon>
    </lineage>
</organism>
<accession>E6W222</accession>
<keyword evidence="2" id="KW-0812">Transmembrane</keyword>
<proteinExistence type="predicted"/>
<dbReference type="Proteomes" id="UP000002572">
    <property type="component" value="Chromosome"/>
</dbReference>
<dbReference type="Pfam" id="PF03929">
    <property type="entry name" value="PepSY_TM"/>
    <property type="match status" value="1"/>
</dbReference>
<dbReference type="InterPro" id="IPR029039">
    <property type="entry name" value="Flavoprotein-like_sf"/>
</dbReference>
<sequence length="582" mass="64411">MFRNIWFQLHWFFGITAGVILIIVGVTGGMLSFQSEILRLMNPGVLTVTVPAGAEKLDPTELLRKLQREFPDRTVNSLTLHTGANRSASVNLASADPRMRRGETRYVNPYTGELLGEVKGQSFFSATMRLHRWLLTDEFFHNRTLGKQIVGASTVLCILLSITGIYLRWPRQVSSLKVWLTFDLKRRGRGFVWDMHAVLGTWVLIPFLIMSLTGLYWSYGWYRNMLFDISGVPRPAARVMPPPAAPEATPEGVAPAQRGGEGSERTRPEGRSGERGSGAGRESAAPSSAAIARELGVVWTSFQEASQGNFSQVQLRIPQGNGQEVSVTYQDARPQHERANNRMTIHPVSGEVTLHDRYADRPLNVRLMGSMLPLHAGSYWGLPGKIIFMVASILMPLFTITGFMLYFERRRHKKAALAIASEARQADADENAEPLLIAYASQTGYSESLAWQSAATLQKHGYNISVKELGSLSASDLGSYSRALFLVSTFGDGEPPVSARPFVRLMAEGDLALNGFEYALLAVGDRQYELYCKFGHELDAWLRDHGAVSLYPMVEVDNGDPEAIARWQQQLASFPVAGSALV</sequence>
<keyword evidence="2" id="KW-1133">Transmembrane helix</keyword>
<feature type="transmembrane region" description="Helical" evidence="2">
    <location>
        <begin position="363"/>
        <end position="380"/>
    </location>
</feature>
<dbReference type="RefSeq" id="WP_013506528.1">
    <property type="nucleotide sequence ID" value="NC_014836.1"/>
</dbReference>
<dbReference type="PRINTS" id="PR00369">
    <property type="entry name" value="FLAVODOXIN"/>
</dbReference>
<dbReference type="HOGENOM" id="CLU_031962_2_2_0"/>
<feature type="compositionally biased region" description="Basic and acidic residues" evidence="1">
    <location>
        <begin position="261"/>
        <end position="274"/>
    </location>
</feature>
<feature type="domain" description="Flavodoxin-like" evidence="3">
    <location>
        <begin position="435"/>
        <end position="572"/>
    </location>
</feature>
<evidence type="ECO:0000313" key="4">
    <source>
        <dbReference type="EMBL" id="ADU66648.1"/>
    </source>
</evidence>
<name>E6W222_DESIS</name>
<feature type="transmembrane region" description="Helical" evidence="2">
    <location>
        <begin position="195"/>
        <end position="217"/>
    </location>
</feature>
<dbReference type="SUPFAM" id="SSF52218">
    <property type="entry name" value="Flavoproteins"/>
    <property type="match status" value="1"/>
</dbReference>
<protein>
    <submittedName>
        <fullName evidence="4">Flavodoxin/nitric oxide synthase</fullName>
    </submittedName>
</protein>
<dbReference type="GO" id="GO:0010181">
    <property type="term" value="F:FMN binding"/>
    <property type="evidence" value="ECO:0007669"/>
    <property type="project" value="InterPro"/>
</dbReference>
<dbReference type="STRING" id="653733.Selin_1921"/>
<dbReference type="InParanoid" id="E6W222"/>
<keyword evidence="2" id="KW-0472">Membrane</keyword>